<sequence>MKYRKLARTGVEVSTQCLGAMMFGAFGNTDHDECERIIHRALDAGINFLDTADIYSQGESEEIVGRAIKTRRDDVVLATKCFSPMGDERNSRGGSRRWIIRAVEDSLRRLGTDYIDLYQVHRHDWDTDLEDTLGALSDLVHAGKVRYLGSSSFPADWIVEAQWAARRRNSERFVCEQPQYSIFARSIEEAVLPAAQRHTIGIIPWSPLAGGWLTGKYRRGEQAPAGSRYSSQGLLGRRQGQALSEDPHAPARFTVVEELTTLAKQAGVSLTHLALAFVDSHPAVTSTIIGPKTLTQLDDVLLAAEITLDQATLDAIDEIVTPGTDIAGTNHHSGNPALRPSCRRRTAH</sequence>
<protein>
    <submittedName>
        <fullName evidence="4">Aldo/keto reductase</fullName>
    </submittedName>
</protein>
<keyword evidence="5" id="KW-1185">Reference proteome</keyword>
<name>Q2J7H2_FRACC</name>
<dbReference type="HOGENOM" id="CLU_023205_2_0_11"/>
<dbReference type="Pfam" id="PF00248">
    <property type="entry name" value="Aldo_ket_red"/>
    <property type="match status" value="1"/>
</dbReference>
<dbReference type="PANTHER" id="PTHR43364:SF4">
    <property type="entry name" value="NAD(P)-LINKED OXIDOREDUCTASE SUPERFAMILY PROTEIN"/>
    <property type="match status" value="1"/>
</dbReference>
<evidence type="ECO:0000313" key="4">
    <source>
        <dbReference type="EMBL" id="ABD12770.1"/>
    </source>
</evidence>
<dbReference type="InterPro" id="IPR050523">
    <property type="entry name" value="AKR_Detox_Biosynth"/>
</dbReference>
<keyword evidence="1" id="KW-0560">Oxidoreductase</keyword>
<dbReference type="GO" id="GO:0016491">
    <property type="term" value="F:oxidoreductase activity"/>
    <property type="evidence" value="ECO:0007669"/>
    <property type="project" value="UniProtKB-KW"/>
</dbReference>
<organism evidence="4 5">
    <name type="scientific">Frankia casuarinae (strain DSM 45818 / CECT 9043 / HFP020203 / CcI3)</name>
    <dbReference type="NCBI Taxonomy" id="106370"/>
    <lineage>
        <taxon>Bacteria</taxon>
        <taxon>Bacillati</taxon>
        <taxon>Actinomycetota</taxon>
        <taxon>Actinomycetes</taxon>
        <taxon>Frankiales</taxon>
        <taxon>Frankiaceae</taxon>
        <taxon>Frankia</taxon>
    </lineage>
</organism>
<dbReference type="PRINTS" id="PR00069">
    <property type="entry name" value="ALDKETRDTASE"/>
</dbReference>
<dbReference type="Proteomes" id="UP000001937">
    <property type="component" value="Chromosome"/>
</dbReference>
<dbReference type="OrthoDB" id="9768793at2"/>
<dbReference type="PANTHER" id="PTHR43364">
    <property type="entry name" value="NADH-SPECIFIC METHYLGLYOXAL REDUCTASE-RELATED"/>
    <property type="match status" value="1"/>
</dbReference>
<evidence type="ECO:0000259" key="3">
    <source>
        <dbReference type="Pfam" id="PF00248"/>
    </source>
</evidence>
<dbReference type="STRING" id="106370.Francci3_3416"/>
<dbReference type="SUPFAM" id="SSF51430">
    <property type="entry name" value="NAD(P)-linked oxidoreductase"/>
    <property type="match status" value="1"/>
</dbReference>
<evidence type="ECO:0000256" key="1">
    <source>
        <dbReference type="ARBA" id="ARBA00023002"/>
    </source>
</evidence>
<dbReference type="InterPro" id="IPR036812">
    <property type="entry name" value="NAD(P)_OxRdtase_dom_sf"/>
</dbReference>
<evidence type="ECO:0000313" key="5">
    <source>
        <dbReference type="Proteomes" id="UP000001937"/>
    </source>
</evidence>
<evidence type="ECO:0000256" key="2">
    <source>
        <dbReference type="SAM" id="MobiDB-lite"/>
    </source>
</evidence>
<reference evidence="4 5" key="1">
    <citation type="journal article" date="2007" name="Genome Res.">
        <title>Genome characteristics of facultatively symbiotic Frankia sp. strains reflect host range and host plant biogeography.</title>
        <authorList>
            <person name="Normand P."/>
            <person name="Lapierre P."/>
            <person name="Tisa L.S."/>
            <person name="Gogarten J.P."/>
            <person name="Alloisio N."/>
            <person name="Bagnarol E."/>
            <person name="Bassi C.A."/>
            <person name="Berry A.M."/>
            <person name="Bickhart D.M."/>
            <person name="Choisne N."/>
            <person name="Couloux A."/>
            <person name="Cournoyer B."/>
            <person name="Cruveiller S."/>
            <person name="Daubin V."/>
            <person name="Demange N."/>
            <person name="Francino M.P."/>
            <person name="Goltsman E."/>
            <person name="Huang Y."/>
            <person name="Kopp O.R."/>
            <person name="Labarre L."/>
            <person name="Lapidus A."/>
            <person name="Lavire C."/>
            <person name="Marechal J."/>
            <person name="Martinez M."/>
            <person name="Mastronunzio J.E."/>
            <person name="Mullin B.C."/>
            <person name="Niemann J."/>
            <person name="Pujic P."/>
            <person name="Rawnsley T."/>
            <person name="Rouy Z."/>
            <person name="Schenowitz C."/>
            <person name="Sellstedt A."/>
            <person name="Tavares F."/>
            <person name="Tomkins J.P."/>
            <person name="Vallenet D."/>
            <person name="Valverde C."/>
            <person name="Wall L.G."/>
            <person name="Wang Y."/>
            <person name="Medigue C."/>
            <person name="Benson D.R."/>
        </authorList>
    </citation>
    <scope>NUCLEOTIDE SEQUENCE [LARGE SCALE GENOMIC DNA]</scope>
    <source>
        <strain evidence="5">DSM 45818 / CECT 9043 / CcI3</strain>
    </source>
</reference>
<accession>Q2J7H2</accession>
<proteinExistence type="predicted"/>
<dbReference type="Gene3D" id="3.20.20.100">
    <property type="entry name" value="NADP-dependent oxidoreductase domain"/>
    <property type="match status" value="1"/>
</dbReference>
<dbReference type="KEGG" id="fra:Francci3_3416"/>
<dbReference type="eggNOG" id="COG0667">
    <property type="taxonomic scope" value="Bacteria"/>
</dbReference>
<dbReference type="RefSeq" id="WP_011437795.1">
    <property type="nucleotide sequence ID" value="NC_007777.1"/>
</dbReference>
<dbReference type="InterPro" id="IPR023210">
    <property type="entry name" value="NADP_OxRdtase_dom"/>
</dbReference>
<feature type="region of interest" description="Disordered" evidence="2">
    <location>
        <begin position="324"/>
        <end position="348"/>
    </location>
</feature>
<dbReference type="FunFam" id="3.20.20.100:FF:000004">
    <property type="entry name" value="Oxidoreductase, aldo/keto reductase"/>
    <property type="match status" value="1"/>
</dbReference>
<feature type="domain" description="NADP-dependent oxidoreductase" evidence="3">
    <location>
        <begin position="17"/>
        <end position="320"/>
    </location>
</feature>
<gene>
    <name evidence="4" type="ordered locus">Francci3_3416</name>
</gene>
<dbReference type="InterPro" id="IPR020471">
    <property type="entry name" value="AKR"/>
</dbReference>
<dbReference type="GO" id="GO:0005829">
    <property type="term" value="C:cytosol"/>
    <property type="evidence" value="ECO:0007669"/>
    <property type="project" value="UniProtKB-ARBA"/>
</dbReference>
<dbReference type="AlphaFoldDB" id="Q2J7H2"/>
<dbReference type="EMBL" id="CP000249">
    <property type="protein sequence ID" value="ABD12770.1"/>
    <property type="molecule type" value="Genomic_DNA"/>
</dbReference>
<dbReference type="PhylomeDB" id="Q2J7H2"/>